<name>S7V8I8_DESML</name>
<keyword evidence="3" id="KW-1185">Reference proteome</keyword>
<dbReference type="EMBL" id="ATHJ01000060">
    <property type="protein sequence ID" value="EPR42994.1"/>
    <property type="molecule type" value="Genomic_DNA"/>
</dbReference>
<evidence type="ECO:0000256" key="1">
    <source>
        <dbReference type="SAM" id="MobiDB-lite"/>
    </source>
</evidence>
<sequence>MIKKLRFTILILLSIAIGSAVYLHHHNRLAKYSPELDRLIVDLDRQVSVAWEATSRLRTIMTETAPKLFPLEKLQKYIPKSDAPEHTPSRSEIGWTADGDATPDPLRQIEPLPETIYTWVDNRGIRHFSTTKPHDRRIGVETFKR</sequence>
<feature type="region of interest" description="Disordered" evidence="1">
    <location>
        <begin position="79"/>
        <end position="107"/>
    </location>
</feature>
<evidence type="ECO:0000313" key="2">
    <source>
        <dbReference type="EMBL" id="EPR42994.1"/>
    </source>
</evidence>
<dbReference type="STRING" id="897.B2D07_12715"/>
<evidence type="ECO:0008006" key="4">
    <source>
        <dbReference type="Google" id="ProtNLM"/>
    </source>
</evidence>
<reference evidence="2 3" key="1">
    <citation type="journal article" date="2013" name="Genome Announc.">
        <title>Draft genome sequences for three mercury-methylating, sulfate-reducing bacteria.</title>
        <authorList>
            <person name="Brown S.D."/>
            <person name="Hurt R.A.Jr."/>
            <person name="Gilmour C.C."/>
            <person name="Elias D.A."/>
        </authorList>
    </citation>
    <scope>NUCLEOTIDE SEQUENCE [LARGE SCALE GENOMIC DNA]</scope>
    <source>
        <strain evidence="2 3">DSM 2059</strain>
    </source>
</reference>
<comment type="caution">
    <text evidence="2">The sequence shown here is derived from an EMBL/GenBank/DDBJ whole genome shotgun (WGS) entry which is preliminary data.</text>
</comment>
<proteinExistence type="predicted"/>
<dbReference type="RefSeq" id="WP_020875771.1">
    <property type="nucleotide sequence ID" value="NZ_ATHJ01000060.1"/>
</dbReference>
<protein>
    <recommendedName>
        <fullName evidence="4">DUF4124 domain-containing protein</fullName>
    </recommendedName>
</protein>
<evidence type="ECO:0000313" key="3">
    <source>
        <dbReference type="Proteomes" id="UP000014977"/>
    </source>
</evidence>
<dbReference type="Proteomes" id="UP000014977">
    <property type="component" value="Unassembled WGS sequence"/>
</dbReference>
<dbReference type="AlphaFoldDB" id="S7V8I8"/>
<gene>
    <name evidence="2" type="ORF">dsmv_1424</name>
</gene>
<dbReference type="OrthoDB" id="5394411at2"/>
<accession>S7V8I8</accession>
<organism evidence="2 3">
    <name type="scientific">Desulfococcus multivorans DSM 2059</name>
    <dbReference type="NCBI Taxonomy" id="1121405"/>
    <lineage>
        <taxon>Bacteria</taxon>
        <taxon>Pseudomonadati</taxon>
        <taxon>Thermodesulfobacteriota</taxon>
        <taxon>Desulfobacteria</taxon>
        <taxon>Desulfobacterales</taxon>
        <taxon>Desulfococcaceae</taxon>
        <taxon>Desulfococcus</taxon>
    </lineage>
</organism>